<dbReference type="Proteomes" id="UP000188929">
    <property type="component" value="Unassembled WGS sequence"/>
</dbReference>
<dbReference type="PANTHER" id="PTHR30151">
    <property type="entry name" value="ALKANE SULFONATE ABC TRANSPORTER-RELATED, MEMBRANE SUBUNIT"/>
    <property type="match status" value="1"/>
</dbReference>
<comment type="subcellular location">
    <subcellularLocation>
        <location evidence="1 7">Cell membrane</location>
        <topology evidence="1 7">Multi-pass membrane protein</topology>
    </subcellularLocation>
</comment>
<evidence type="ECO:0000259" key="8">
    <source>
        <dbReference type="PROSITE" id="PS50928"/>
    </source>
</evidence>
<keyword evidence="10" id="KW-1185">Reference proteome</keyword>
<comment type="caution">
    <text evidence="9">The sequence shown here is derived from an EMBL/GenBank/DDBJ whole genome shotgun (WGS) entry which is preliminary data.</text>
</comment>
<gene>
    <name evidence="9" type="ORF">BL253_28445</name>
</gene>
<evidence type="ECO:0000256" key="7">
    <source>
        <dbReference type="RuleBase" id="RU363032"/>
    </source>
</evidence>
<dbReference type="STRING" id="1834516.BL253_28445"/>
<dbReference type="GO" id="GO:0055085">
    <property type="term" value="P:transmembrane transport"/>
    <property type="evidence" value="ECO:0007669"/>
    <property type="project" value="InterPro"/>
</dbReference>
<organism evidence="9 10">
    <name type="scientific">Pseudofrankia asymbiotica</name>
    <dbReference type="NCBI Taxonomy" id="1834516"/>
    <lineage>
        <taxon>Bacteria</taxon>
        <taxon>Bacillati</taxon>
        <taxon>Actinomycetota</taxon>
        <taxon>Actinomycetes</taxon>
        <taxon>Frankiales</taxon>
        <taxon>Frankiaceae</taxon>
        <taxon>Pseudofrankia</taxon>
    </lineage>
</organism>
<dbReference type="Gene3D" id="1.10.3720.10">
    <property type="entry name" value="MetI-like"/>
    <property type="match status" value="2"/>
</dbReference>
<feature type="domain" description="ABC transmembrane type-1" evidence="8">
    <location>
        <begin position="47"/>
        <end position="234"/>
    </location>
</feature>
<evidence type="ECO:0000256" key="6">
    <source>
        <dbReference type="ARBA" id="ARBA00023136"/>
    </source>
</evidence>
<keyword evidence="5 7" id="KW-1133">Transmembrane helix</keyword>
<protein>
    <recommendedName>
        <fullName evidence="8">ABC transmembrane type-1 domain-containing protein</fullName>
    </recommendedName>
</protein>
<keyword evidence="2 7" id="KW-0813">Transport</keyword>
<feature type="transmembrane region" description="Helical" evidence="7">
    <location>
        <begin position="91"/>
        <end position="110"/>
    </location>
</feature>
<accession>A0A1V2I468</accession>
<proteinExistence type="inferred from homology"/>
<dbReference type="CDD" id="cd06261">
    <property type="entry name" value="TM_PBP2"/>
    <property type="match status" value="1"/>
</dbReference>
<evidence type="ECO:0000256" key="3">
    <source>
        <dbReference type="ARBA" id="ARBA00022475"/>
    </source>
</evidence>
<reference evidence="10" key="1">
    <citation type="submission" date="2016-10" db="EMBL/GenBank/DDBJ databases">
        <title>Frankia sp. NRRL B-16386 Genome sequencing.</title>
        <authorList>
            <person name="Ghodhbane-Gtari F."/>
            <person name="Swanson E."/>
            <person name="Gueddou A."/>
            <person name="Hezbri K."/>
            <person name="Ktari K."/>
            <person name="Nouioui I."/>
            <person name="Morris K."/>
            <person name="Simpson S."/>
            <person name="Abebe-Akele F."/>
            <person name="Thomas K."/>
            <person name="Gtari M."/>
            <person name="Tisa L.S."/>
        </authorList>
    </citation>
    <scope>NUCLEOTIDE SEQUENCE [LARGE SCALE GENOMIC DNA]</scope>
    <source>
        <strain evidence="10">NRRL B-16386</strain>
    </source>
</reference>
<dbReference type="PROSITE" id="PS50928">
    <property type="entry name" value="ABC_TM1"/>
    <property type="match status" value="2"/>
</dbReference>
<name>A0A1V2I468_9ACTN</name>
<dbReference type="EMBL" id="MOMC01000063">
    <property type="protein sequence ID" value="ONH25115.1"/>
    <property type="molecule type" value="Genomic_DNA"/>
</dbReference>
<feature type="transmembrane region" description="Helical" evidence="7">
    <location>
        <begin position="330"/>
        <end position="351"/>
    </location>
</feature>
<evidence type="ECO:0000313" key="10">
    <source>
        <dbReference type="Proteomes" id="UP000188929"/>
    </source>
</evidence>
<feature type="transmembrane region" description="Helical" evidence="7">
    <location>
        <begin position="483"/>
        <end position="506"/>
    </location>
</feature>
<keyword evidence="4 7" id="KW-0812">Transmembrane</keyword>
<dbReference type="InterPro" id="IPR000515">
    <property type="entry name" value="MetI-like"/>
</dbReference>
<evidence type="ECO:0000256" key="4">
    <source>
        <dbReference type="ARBA" id="ARBA00022692"/>
    </source>
</evidence>
<dbReference type="Pfam" id="PF00528">
    <property type="entry name" value="BPD_transp_1"/>
    <property type="match status" value="2"/>
</dbReference>
<feature type="transmembrane region" description="Helical" evidence="7">
    <location>
        <begin position="61"/>
        <end position="79"/>
    </location>
</feature>
<keyword evidence="6 7" id="KW-0472">Membrane</keyword>
<dbReference type="GO" id="GO:0005886">
    <property type="term" value="C:plasma membrane"/>
    <property type="evidence" value="ECO:0007669"/>
    <property type="project" value="UniProtKB-SubCell"/>
</dbReference>
<sequence>MASGLAGTVVVLAVWQLLGSVVVGRDSGLPGPVQVTRQFGSDGLSLYANSARSTLGAAAQGWLWGNLLAVAAAMLALVIPPVERVLLQIGVVSYCLPIVAIGPVFAIVFSSGTSRIVLAGMAVFFTTLINLATGLRGVDRTWLAVVSASGGGRVATLLKVRLRAGLPSLFLGLQIAAPAALLGAIIGEYIGADDGLGVLMINSQQGFNVERTWATAVTATVVAGVLYWLIGFAGRRLLPWAGELNVRDVQASTASTSGQPRGLAARAASSVGTTVASFVAVLAIWWLFLAVFGVSSFIGKTPPQVWEYLTGKNAPIGDILGQAGTTAKDALIGLAGGAGVAVVVAVAFYLWPVVERSLIGVALAMRSIPLVAMTPVIVLIFGRGLLGVTVIAGTVTFFPTLVNVGDALATSSRDATAVLRALGASRWQTLRKVQAPTALPALFVSLRTAAPLAITGALLAEWLATGQGLGYGTVQALVQSDYLTLWSEVVVVTCLSALLYIGIGLLEKAVMLRFSGQPTAAAASEPARAAAVSTLVGATGGAGA</sequence>
<evidence type="ECO:0000256" key="1">
    <source>
        <dbReference type="ARBA" id="ARBA00004651"/>
    </source>
</evidence>
<feature type="transmembrane region" description="Helical" evidence="7">
    <location>
        <begin position="358"/>
        <end position="380"/>
    </location>
</feature>
<feature type="transmembrane region" description="Helical" evidence="7">
    <location>
        <begin position="275"/>
        <end position="298"/>
    </location>
</feature>
<dbReference type="InterPro" id="IPR035906">
    <property type="entry name" value="MetI-like_sf"/>
</dbReference>
<feature type="transmembrane region" description="Helical" evidence="7">
    <location>
        <begin position="212"/>
        <end position="230"/>
    </location>
</feature>
<dbReference type="PANTHER" id="PTHR30151:SF20">
    <property type="entry name" value="ABC TRANSPORTER PERMEASE PROTEIN HI_0355-RELATED"/>
    <property type="match status" value="1"/>
</dbReference>
<comment type="similarity">
    <text evidence="7">Belongs to the binding-protein-dependent transport system permease family.</text>
</comment>
<evidence type="ECO:0000256" key="5">
    <source>
        <dbReference type="ARBA" id="ARBA00022989"/>
    </source>
</evidence>
<dbReference type="AlphaFoldDB" id="A0A1V2I468"/>
<feature type="transmembrane region" description="Helical" evidence="7">
    <location>
        <begin position="116"/>
        <end position="135"/>
    </location>
</feature>
<feature type="domain" description="ABC transmembrane type-1" evidence="8">
    <location>
        <begin position="323"/>
        <end position="507"/>
    </location>
</feature>
<feature type="transmembrane region" description="Helical" evidence="7">
    <location>
        <begin position="441"/>
        <end position="463"/>
    </location>
</feature>
<feature type="transmembrane region" description="Helical" evidence="7">
    <location>
        <begin position="386"/>
        <end position="404"/>
    </location>
</feature>
<dbReference type="SUPFAM" id="SSF161098">
    <property type="entry name" value="MetI-like"/>
    <property type="match status" value="2"/>
</dbReference>
<keyword evidence="3" id="KW-1003">Cell membrane</keyword>
<evidence type="ECO:0000313" key="9">
    <source>
        <dbReference type="EMBL" id="ONH25115.1"/>
    </source>
</evidence>
<evidence type="ECO:0000256" key="2">
    <source>
        <dbReference type="ARBA" id="ARBA00022448"/>
    </source>
</evidence>
<feature type="transmembrane region" description="Helical" evidence="7">
    <location>
        <begin position="169"/>
        <end position="192"/>
    </location>
</feature>